<name>A0A0N4WNT5_HAEPC</name>
<dbReference type="STRING" id="6290.A0A0N4WNT5"/>
<dbReference type="SMART" id="SM00450">
    <property type="entry name" value="RHOD"/>
    <property type="match status" value="1"/>
</dbReference>
<evidence type="ECO:0000313" key="4">
    <source>
        <dbReference type="EMBL" id="VDO47337.1"/>
    </source>
</evidence>
<keyword evidence="5" id="KW-1185">Reference proteome</keyword>
<dbReference type="InterPro" id="IPR036873">
    <property type="entry name" value="Rhodanese-like_dom_sf"/>
</dbReference>
<dbReference type="InterPro" id="IPR001307">
    <property type="entry name" value="Thiosulphate_STrfase_CS"/>
</dbReference>
<protein>
    <submittedName>
        <fullName evidence="6">Rhodanese domain-containing protein</fullName>
    </submittedName>
</protein>
<evidence type="ECO:0000313" key="6">
    <source>
        <dbReference type="WBParaSite" id="HPLM_0001297301-mRNA-1"/>
    </source>
</evidence>
<evidence type="ECO:0000256" key="1">
    <source>
        <dbReference type="ARBA" id="ARBA00022679"/>
    </source>
</evidence>
<reference evidence="4 5" key="2">
    <citation type="submission" date="2018-11" db="EMBL/GenBank/DDBJ databases">
        <authorList>
            <consortium name="Pathogen Informatics"/>
        </authorList>
    </citation>
    <scope>NUCLEOTIDE SEQUENCE [LARGE SCALE GENOMIC DNA]</scope>
    <source>
        <strain evidence="4 5">MHpl1</strain>
    </source>
</reference>
<dbReference type="Proteomes" id="UP000268014">
    <property type="component" value="Unassembled WGS sequence"/>
</dbReference>
<proteinExistence type="predicted"/>
<dbReference type="PROSITE" id="PS50206">
    <property type="entry name" value="RHODANESE_3"/>
    <property type="match status" value="1"/>
</dbReference>
<evidence type="ECO:0000313" key="5">
    <source>
        <dbReference type="Proteomes" id="UP000268014"/>
    </source>
</evidence>
<dbReference type="PROSITE" id="PS00380">
    <property type="entry name" value="RHODANESE_1"/>
    <property type="match status" value="1"/>
</dbReference>
<keyword evidence="2" id="KW-0677">Repeat</keyword>
<dbReference type="SUPFAM" id="SSF52821">
    <property type="entry name" value="Rhodanese/Cell cycle control phosphatase"/>
    <property type="match status" value="1"/>
</dbReference>
<dbReference type="Gene3D" id="3.40.250.10">
    <property type="entry name" value="Rhodanese-like domain"/>
    <property type="match status" value="1"/>
</dbReference>
<dbReference type="GO" id="GO:0005739">
    <property type="term" value="C:mitochondrion"/>
    <property type="evidence" value="ECO:0007669"/>
    <property type="project" value="TreeGrafter"/>
</dbReference>
<organism evidence="6">
    <name type="scientific">Haemonchus placei</name>
    <name type="common">Barber's pole worm</name>
    <dbReference type="NCBI Taxonomy" id="6290"/>
    <lineage>
        <taxon>Eukaryota</taxon>
        <taxon>Metazoa</taxon>
        <taxon>Ecdysozoa</taxon>
        <taxon>Nematoda</taxon>
        <taxon>Chromadorea</taxon>
        <taxon>Rhabditida</taxon>
        <taxon>Rhabditina</taxon>
        <taxon>Rhabditomorpha</taxon>
        <taxon>Strongyloidea</taxon>
        <taxon>Trichostrongylidae</taxon>
        <taxon>Haemonchus</taxon>
    </lineage>
</organism>
<dbReference type="Pfam" id="PF00581">
    <property type="entry name" value="Rhodanese"/>
    <property type="match status" value="1"/>
</dbReference>
<dbReference type="PANTHER" id="PTHR11364:SF7">
    <property type="entry name" value="THIOSULFATE SULFURTRANSFERASE MPST-1-RELATED"/>
    <property type="match status" value="1"/>
</dbReference>
<dbReference type="WBParaSite" id="HPLM_0001297301-mRNA-1">
    <property type="protein sequence ID" value="HPLM_0001297301-mRNA-1"/>
    <property type="gene ID" value="HPLM_0001297301"/>
</dbReference>
<gene>
    <name evidence="4" type="ORF">HPLM_LOCUS12965</name>
</gene>
<feature type="domain" description="Rhodanese" evidence="3">
    <location>
        <begin position="2"/>
        <end position="102"/>
    </location>
</feature>
<sequence>IQPRAYVEEHIPGAILFNIDAAFYPSKYIRFDLYPPEVFERYMRLLGVNNDDHVIVYGRGPFAGMMWPAKAWWALKVYGHGKVSVLDGGLDAWKKAGYPVTNQVVQRRPGNFTAKPLDDSYLVTFEELDKKNRNGKSLFDELNTVVGRICLSLKISRSFPKRSFLIPNEGSKYYILSRTVLENVLCLCPFSEKAYPSGSFLKKSGYGQRYLAHTISKVL</sequence>
<dbReference type="CDD" id="cd01448">
    <property type="entry name" value="TST_Repeat_1"/>
    <property type="match status" value="1"/>
</dbReference>
<evidence type="ECO:0000256" key="2">
    <source>
        <dbReference type="ARBA" id="ARBA00022737"/>
    </source>
</evidence>
<dbReference type="AlphaFoldDB" id="A0A0N4WNT5"/>
<dbReference type="EMBL" id="UZAF01018036">
    <property type="protein sequence ID" value="VDO47337.1"/>
    <property type="molecule type" value="Genomic_DNA"/>
</dbReference>
<dbReference type="GO" id="GO:0004792">
    <property type="term" value="F:thiosulfate-cyanide sulfurtransferase activity"/>
    <property type="evidence" value="ECO:0007669"/>
    <property type="project" value="InterPro"/>
</dbReference>
<dbReference type="PANTHER" id="PTHR11364">
    <property type="entry name" value="THIOSULFATE SULFERTANSFERASE"/>
    <property type="match status" value="1"/>
</dbReference>
<accession>A0A0N4WNT5</accession>
<dbReference type="InterPro" id="IPR001763">
    <property type="entry name" value="Rhodanese-like_dom"/>
</dbReference>
<dbReference type="OMA" id="QPRAYVE"/>
<evidence type="ECO:0000259" key="3">
    <source>
        <dbReference type="PROSITE" id="PS50206"/>
    </source>
</evidence>
<dbReference type="InterPro" id="IPR045078">
    <property type="entry name" value="TST/MPST-like"/>
</dbReference>
<dbReference type="OrthoDB" id="270167at2759"/>
<reference evidence="6" key="1">
    <citation type="submission" date="2017-02" db="UniProtKB">
        <authorList>
            <consortium name="WormBaseParasite"/>
        </authorList>
    </citation>
    <scope>IDENTIFICATION</scope>
</reference>
<keyword evidence="1" id="KW-0808">Transferase</keyword>